<reference evidence="2 3" key="1">
    <citation type="submission" date="2015-06" db="EMBL/GenBank/DDBJ databases">
        <title>Survival trade-offs in plant roots during colonization by closely related pathogenic and mutualistic fungi.</title>
        <authorList>
            <person name="Hacquard S."/>
            <person name="Kracher B."/>
            <person name="Hiruma K."/>
            <person name="Weinman A."/>
            <person name="Muench P."/>
            <person name="Garrido Oter R."/>
            <person name="Ver Loren van Themaat E."/>
            <person name="Dallerey J.-F."/>
            <person name="Damm U."/>
            <person name="Henrissat B."/>
            <person name="Lespinet O."/>
            <person name="Thon M."/>
            <person name="Kemen E."/>
            <person name="McHardy A.C."/>
            <person name="Schulze-Lefert P."/>
            <person name="O'Connell R.J."/>
        </authorList>
    </citation>
    <scope>NUCLEOTIDE SEQUENCE [LARGE SCALE GENOMIC DNA]</scope>
    <source>
        <strain evidence="2 3">0861</strain>
    </source>
</reference>
<protein>
    <submittedName>
        <fullName evidence="2">Uncharacterized protein</fullName>
    </submittedName>
</protein>
<feature type="transmembrane region" description="Helical" evidence="1">
    <location>
        <begin position="7"/>
        <end position="27"/>
    </location>
</feature>
<feature type="transmembrane region" description="Helical" evidence="1">
    <location>
        <begin position="125"/>
        <end position="145"/>
    </location>
</feature>
<feature type="transmembrane region" description="Helical" evidence="1">
    <location>
        <begin position="195"/>
        <end position="213"/>
    </location>
</feature>
<dbReference type="AlphaFoldDB" id="A0A166MEI0"/>
<feature type="transmembrane region" description="Helical" evidence="1">
    <location>
        <begin position="233"/>
        <end position="256"/>
    </location>
</feature>
<evidence type="ECO:0000256" key="1">
    <source>
        <dbReference type="SAM" id="Phobius"/>
    </source>
</evidence>
<accession>A0A166MEI0</accession>
<sequence length="298" mass="34397">LLVASRWLVALSTIMTAFLMLPGTFLFPNSHSPTTLGIAMTNLAMVSHGWYVQLGGVTYAGPQRLFDPVSYMRQAAMEMKMPTVTYDCIPLDGKIGHEKCDNPFFQAFSENYGSRYRLNFAWVRFLWYILAMFYGSAVLLSEWCITYQPYRMRCTCRWQWQRRFCTQPKGADEEMEALDQDTWDHVRLWSYARGFVFFGIPAFHDFWCSKTFVRYLNKVDEVFPEGQRMNARLGLPFLLLSWMNAAMAGKATTLIYKRRQMTRNIGMWGEEQPLDNARATEMEPLAGVGPGGEADNVF</sequence>
<dbReference type="EMBL" id="LFIV01000270">
    <property type="protein sequence ID" value="KZL64580.1"/>
    <property type="molecule type" value="Genomic_DNA"/>
</dbReference>
<keyword evidence="1" id="KW-1133">Transmembrane helix</keyword>
<gene>
    <name evidence="2" type="ORF">CT0861_03821</name>
</gene>
<evidence type="ECO:0000313" key="2">
    <source>
        <dbReference type="EMBL" id="KZL64580.1"/>
    </source>
</evidence>
<keyword evidence="3" id="KW-1185">Reference proteome</keyword>
<dbReference type="Proteomes" id="UP000076552">
    <property type="component" value="Unassembled WGS sequence"/>
</dbReference>
<proteinExistence type="predicted"/>
<keyword evidence="1" id="KW-0472">Membrane</keyword>
<evidence type="ECO:0000313" key="3">
    <source>
        <dbReference type="Proteomes" id="UP000076552"/>
    </source>
</evidence>
<comment type="caution">
    <text evidence="2">The sequence shown here is derived from an EMBL/GenBank/DDBJ whole genome shotgun (WGS) entry which is preliminary data.</text>
</comment>
<name>A0A166MEI0_9PEZI</name>
<organism evidence="2 3">
    <name type="scientific">Colletotrichum tofieldiae</name>
    <dbReference type="NCBI Taxonomy" id="708197"/>
    <lineage>
        <taxon>Eukaryota</taxon>
        <taxon>Fungi</taxon>
        <taxon>Dikarya</taxon>
        <taxon>Ascomycota</taxon>
        <taxon>Pezizomycotina</taxon>
        <taxon>Sordariomycetes</taxon>
        <taxon>Hypocreomycetidae</taxon>
        <taxon>Glomerellales</taxon>
        <taxon>Glomerellaceae</taxon>
        <taxon>Colletotrichum</taxon>
        <taxon>Colletotrichum spaethianum species complex</taxon>
    </lineage>
</organism>
<keyword evidence="1" id="KW-0812">Transmembrane</keyword>
<feature type="non-terminal residue" evidence="2">
    <location>
        <position position="1"/>
    </location>
</feature>